<feature type="domain" description="OmpA-like" evidence="5">
    <location>
        <begin position="588"/>
        <end position="709"/>
    </location>
</feature>
<dbReference type="EMBL" id="FODN01000003">
    <property type="protein sequence ID" value="SEO15938.1"/>
    <property type="molecule type" value="Genomic_DNA"/>
</dbReference>
<reference evidence="7" key="1">
    <citation type="submission" date="2016-10" db="EMBL/GenBank/DDBJ databases">
        <authorList>
            <person name="Varghese N."/>
            <person name="Submissions S."/>
        </authorList>
    </citation>
    <scope>NUCLEOTIDE SEQUENCE [LARGE SCALE GENOMIC DNA]</scope>
    <source>
        <strain evidence="7">CGMCC 1.8704</strain>
    </source>
</reference>
<dbReference type="PRINTS" id="PR01021">
    <property type="entry name" value="OMPADOMAIN"/>
</dbReference>
<dbReference type="Proteomes" id="UP000198657">
    <property type="component" value="Unassembled WGS sequence"/>
</dbReference>
<dbReference type="PANTHER" id="PTHR30329:SF21">
    <property type="entry name" value="LIPOPROTEIN YIAD-RELATED"/>
    <property type="match status" value="1"/>
</dbReference>
<dbReference type="SUPFAM" id="SSF103088">
    <property type="entry name" value="OmpA-like"/>
    <property type="match status" value="1"/>
</dbReference>
<dbReference type="SUPFAM" id="SSF82171">
    <property type="entry name" value="DPP6 N-terminal domain-like"/>
    <property type="match status" value="1"/>
</dbReference>
<dbReference type="InterPro" id="IPR006664">
    <property type="entry name" value="OMP_bac"/>
</dbReference>
<organism evidence="6 7">
    <name type="scientific">Flavobacterium sinopsychrotolerans</name>
    <dbReference type="NCBI Taxonomy" id="604089"/>
    <lineage>
        <taxon>Bacteria</taxon>
        <taxon>Pseudomonadati</taxon>
        <taxon>Bacteroidota</taxon>
        <taxon>Flavobacteriia</taxon>
        <taxon>Flavobacteriales</taxon>
        <taxon>Flavobacteriaceae</taxon>
        <taxon>Flavobacterium</taxon>
    </lineage>
</organism>
<dbReference type="OrthoDB" id="9809364at2"/>
<dbReference type="SUPFAM" id="SSF49464">
    <property type="entry name" value="Carboxypeptidase regulatory domain-like"/>
    <property type="match status" value="1"/>
</dbReference>
<dbReference type="AlphaFoldDB" id="A0A1H8MFE8"/>
<dbReference type="STRING" id="604089.SAMN04487942_1960"/>
<dbReference type="Gene3D" id="1.25.40.10">
    <property type="entry name" value="Tetratricopeptide repeat domain"/>
    <property type="match status" value="1"/>
</dbReference>
<protein>
    <submittedName>
        <fullName evidence="6">Outer membrane protein OmpA</fullName>
    </submittedName>
</protein>
<name>A0A1H8MFE8_9FLAO</name>
<dbReference type="InterPro" id="IPR011042">
    <property type="entry name" value="6-blade_b-propeller_TolB-like"/>
</dbReference>
<dbReference type="Gene3D" id="3.30.1330.60">
    <property type="entry name" value="OmpA-like domain"/>
    <property type="match status" value="1"/>
</dbReference>
<dbReference type="SUPFAM" id="SSF48452">
    <property type="entry name" value="TPR-like"/>
    <property type="match status" value="1"/>
</dbReference>
<dbReference type="Gene3D" id="2.60.40.1120">
    <property type="entry name" value="Carboxypeptidase-like, regulatory domain"/>
    <property type="match status" value="1"/>
</dbReference>
<dbReference type="RefSeq" id="WP_091170031.1">
    <property type="nucleotide sequence ID" value="NZ_CBCSFM010000005.1"/>
</dbReference>
<dbReference type="PANTHER" id="PTHR30329">
    <property type="entry name" value="STATOR ELEMENT OF FLAGELLAR MOTOR COMPLEX"/>
    <property type="match status" value="1"/>
</dbReference>
<evidence type="ECO:0000256" key="1">
    <source>
        <dbReference type="ARBA" id="ARBA00004442"/>
    </source>
</evidence>
<dbReference type="InterPro" id="IPR006665">
    <property type="entry name" value="OmpA-like"/>
</dbReference>
<proteinExistence type="predicted"/>
<evidence type="ECO:0000313" key="6">
    <source>
        <dbReference type="EMBL" id="SEO15938.1"/>
    </source>
</evidence>
<dbReference type="Pfam" id="PF00691">
    <property type="entry name" value="OmpA"/>
    <property type="match status" value="1"/>
</dbReference>
<sequence length="709" mass="81012">MKKIVLILIVFSIQLINAQEQDLKRANRFFDRTFYNVAIPLYESIIRENSSVTVIKNLADSYYFTNDFTNAQRYYKLLINNYNKDLEEGYYFKYSQTLKATGNYKAANSVMRNYFSSLTDQKFLIDFEKELVNLENVSAIGNRFEIKNLGINTPNSEFGAVSERGNLVFSGVKKKAGLFDKMYKWNGETYLNLVSIPLKNINSSDSIVNYFSKEINTSMHESNAVFTKDGKTIYFTRNNYKKGRRGKNKDKISNLQIFKAQYVNDKWTNIISLPFNSENYSTEHPALSTDEKTLYFASDMPGSLGSFDIFSVSISGDAYGTPQNLGNLINTSKKEQFPFISKDNKLYFSSNGHEGYGSLDVFVSQLQNDVFLKAENVGLPLNSGYDDFAFYIDSEYNEGYFSSNRLGGKGSDDIYSLKEVKKLLIEDCKQFISGIISDIDTKLPLENTVVVLQNSDAIELQRIVTSADGTFNFTVSCETEFKVNASKENYTNSFKIVALSKERNKMNDASMELKSMEEIKRAAQLILDEQNKTELAAIALKKKEAVLAQEQNKKDLVIAAKKDKDLAEAKKKEKIEAIVANEKDVVKEKNRLIIKTDPIYFDYNLWYIRKDSKPILNRVVELMKKYPEMVVEIGSHTDSRGNNTFNMNLSSRRAQATRTYFLEQGIPSKRILAKGYGETVQNIKCIPEDSCTEEQHELNRRSEFVIKNI</sequence>
<keyword evidence="2 4" id="KW-0472">Membrane</keyword>
<comment type="subcellular location">
    <subcellularLocation>
        <location evidence="1">Cell outer membrane</location>
    </subcellularLocation>
</comment>
<dbReference type="InterPro" id="IPR011659">
    <property type="entry name" value="WD40"/>
</dbReference>
<dbReference type="GO" id="GO:0009279">
    <property type="term" value="C:cell outer membrane"/>
    <property type="evidence" value="ECO:0007669"/>
    <property type="project" value="UniProtKB-SubCell"/>
</dbReference>
<evidence type="ECO:0000259" key="5">
    <source>
        <dbReference type="PROSITE" id="PS51123"/>
    </source>
</evidence>
<dbReference type="InterPro" id="IPR036737">
    <property type="entry name" value="OmpA-like_sf"/>
</dbReference>
<evidence type="ECO:0000256" key="2">
    <source>
        <dbReference type="ARBA" id="ARBA00023136"/>
    </source>
</evidence>
<dbReference type="PROSITE" id="PS51123">
    <property type="entry name" value="OMPA_2"/>
    <property type="match status" value="1"/>
</dbReference>
<evidence type="ECO:0000256" key="4">
    <source>
        <dbReference type="PROSITE-ProRule" id="PRU00473"/>
    </source>
</evidence>
<evidence type="ECO:0000256" key="3">
    <source>
        <dbReference type="ARBA" id="ARBA00023237"/>
    </source>
</evidence>
<dbReference type="Pfam" id="PF07676">
    <property type="entry name" value="PD40"/>
    <property type="match status" value="3"/>
</dbReference>
<dbReference type="InterPro" id="IPR050330">
    <property type="entry name" value="Bact_OuterMem_StrucFunc"/>
</dbReference>
<keyword evidence="3" id="KW-0998">Cell outer membrane</keyword>
<evidence type="ECO:0000313" key="7">
    <source>
        <dbReference type="Proteomes" id="UP000198657"/>
    </source>
</evidence>
<dbReference type="CDD" id="cd07185">
    <property type="entry name" value="OmpA_C-like"/>
    <property type="match status" value="1"/>
</dbReference>
<dbReference type="InterPro" id="IPR011990">
    <property type="entry name" value="TPR-like_helical_dom_sf"/>
</dbReference>
<gene>
    <name evidence="6" type="ORF">SAMN04487942_1960</name>
</gene>
<accession>A0A1H8MFE8</accession>
<dbReference type="Gene3D" id="2.120.10.30">
    <property type="entry name" value="TolB, C-terminal domain"/>
    <property type="match status" value="1"/>
</dbReference>
<dbReference type="InterPro" id="IPR008969">
    <property type="entry name" value="CarboxyPept-like_regulatory"/>
</dbReference>
<keyword evidence="7" id="KW-1185">Reference proteome</keyword>